<dbReference type="EMBL" id="JAMZIH010001065">
    <property type="protein sequence ID" value="KAJ1678546.1"/>
    <property type="molecule type" value="Genomic_DNA"/>
</dbReference>
<dbReference type="Proteomes" id="UP001145114">
    <property type="component" value="Unassembled WGS sequence"/>
</dbReference>
<keyword evidence="2" id="KW-1185">Reference proteome</keyword>
<organism evidence="1 2">
    <name type="scientific">Spiromyces aspiralis</name>
    <dbReference type="NCBI Taxonomy" id="68401"/>
    <lineage>
        <taxon>Eukaryota</taxon>
        <taxon>Fungi</taxon>
        <taxon>Fungi incertae sedis</taxon>
        <taxon>Zoopagomycota</taxon>
        <taxon>Kickxellomycotina</taxon>
        <taxon>Kickxellomycetes</taxon>
        <taxon>Kickxellales</taxon>
        <taxon>Kickxellaceae</taxon>
        <taxon>Spiromyces</taxon>
    </lineage>
</organism>
<evidence type="ECO:0000313" key="2">
    <source>
        <dbReference type="Proteomes" id="UP001145114"/>
    </source>
</evidence>
<name>A0ACC1HQI5_9FUNG</name>
<reference evidence="1" key="1">
    <citation type="submission" date="2022-06" db="EMBL/GenBank/DDBJ databases">
        <title>Phylogenomic reconstructions and comparative analyses of Kickxellomycotina fungi.</title>
        <authorList>
            <person name="Reynolds N.K."/>
            <person name="Stajich J.E."/>
            <person name="Barry K."/>
            <person name="Grigoriev I.V."/>
            <person name="Crous P."/>
            <person name="Smith M.E."/>
        </authorList>
    </citation>
    <scope>NUCLEOTIDE SEQUENCE</scope>
    <source>
        <strain evidence="1">RSA 2271</strain>
    </source>
</reference>
<protein>
    <submittedName>
        <fullName evidence="1">Uncharacterized protein</fullName>
    </submittedName>
</protein>
<gene>
    <name evidence="1" type="ORF">EV182_003833</name>
</gene>
<accession>A0ACC1HQI5</accession>
<comment type="caution">
    <text evidence="1">The sequence shown here is derived from an EMBL/GenBank/DDBJ whole genome shotgun (WGS) entry which is preliminary data.</text>
</comment>
<evidence type="ECO:0000313" key="1">
    <source>
        <dbReference type="EMBL" id="KAJ1678546.1"/>
    </source>
</evidence>
<sequence>MALASTRLPAARLDEATGLVTADYGRLAPLRLGPRLFPLSFVGVDAHVLADPSDAEESLCDSRLLVVVDDQGGLVNVWKRGGGSAFSRAQIRRCVEMTEAHRASLEAVWPASSSTL</sequence>
<proteinExistence type="predicted"/>